<evidence type="ECO:0000256" key="2">
    <source>
        <dbReference type="ARBA" id="ARBA00023125"/>
    </source>
</evidence>
<dbReference type="InterPro" id="IPR018060">
    <property type="entry name" value="HTH_AraC"/>
</dbReference>
<dbReference type="AlphaFoldDB" id="A0A3E3I4R5"/>
<dbReference type="GO" id="GO:0003700">
    <property type="term" value="F:DNA-binding transcription factor activity"/>
    <property type="evidence" value="ECO:0007669"/>
    <property type="project" value="InterPro"/>
</dbReference>
<dbReference type="InterPro" id="IPR014710">
    <property type="entry name" value="RmlC-like_jellyroll"/>
</dbReference>
<sequence length="339" mass="39987">MSRAINNPIKLYDKIEYNSAFPKPLHTLEPGTDFQVMRLLPIDSQTVKVQFYSSKSTSEYTYTVDNPSSNMEELLFHQHDFFELMLVMNGEVEEYIEGGHNVFSAYDACIMNRNTRHFELINQAEIIYFCMSRDFVNNTYFPHSPLSRKKGDFNTFFRRNLDQNSRNLKDYMAFFHKDDQCQSAVSELILTIIEELKNRYPGCLSIVHGLTTRLLSLLENIDYYNHVYVDLSSGKEAILAGDIRRFLDTAKHRITSEEISHRMNYNGDYLNRIFKKWYGLSMKDYCQQVYMKEASRLLLDTDLSVVEIANRIGFVNPTHFYHIFRLYYDCTPNEYRTKT</sequence>
<dbReference type="PANTHER" id="PTHR43280">
    <property type="entry name" value="ARAC-FAMILY TRANSCRIPTIONAL REGULATOR"/>
    <property type="match status" value="1"/>
</dbReference>
<evidence type="ECO:0000313" key="6">
    <source>
        <dbReference type="Proteomes" id="UP000260812"/>
    </source>
</evidence>
<keyword evidence="1" id="KW-0805">Transcription regulation</keyword>
<dbReference type="SMART" id="SM00342">
    <property type="entry name" value="HTH_ARAC"/>
    <property type="match status" value="1"/>
</dbReference>
<dbReference type="GO" id="GO:0043565">
    <property type="term" value="F:sequence-specific DNA binding"/>
    <property type="evidence" value="ECO:0007669"/>
    <property type="project" value="InterPro"/>
</dbReference>
<dbReference type="Gene3D" id="2.60.120.10">
    <property type="entry name" value="Jelly Rolls"/>
    <property type="match status" value="1"/>
</dbReference>
<protein>
    <submittedName>
        <fullName evidence="5">AraC family transcriptional regulator</fullName>
    </submittedName>
</protein>
<evidence type="ECO:0000256" key="3">
    <source>
        <dbReference type="ARBA" id="ARBA00023163"/>
    </source>
</evidence>
<dbReference type="GeneID" id="97987524"/>
<comment type="caution">
    <text evidence="5">The sequence shown here is derived from an EMBL/GenBank/DDBJ whole genome shotgun (WGS) entry which is preliminary data.</text>
</comment>
<keyword evidence="2" id="KW-0238">DNA-binding</keyword>
<evidence type="ECO:0000256" key="1">
    <source>
        <dbReference type="ARBA" id="ARBA00023015"/>
    </source>
</evidence>
<name>A0A3E3I4R5_9FIRM</name>
<gene>
    <name evidence="5" type="ORF">DXC51_11725</name>
</gene>
<keyword evidence="3" id="KW-0804">Transcription</keyword>
<evidence type="ECO:0000259" key="4">
    <source>
        <dbReference type="PROSITE" id="PS01124"/>
    </source>
</evidence>
<dbReference type="EMBL" id="QVLV01000007">
    <property type="protein sequence ID" value="RGE60264.1"/>
    <property type="molecule type" value="Genomic_DNA"/>
</dbReference>
<dbReference type="InterPro" id="IPR011051">
    <property type="entry name" value="RmlC_Cupin_sf"/>
</dbReference>
<dbReference type="Proteomes" id="UP000260812">
    <property type="component" value="Unassembled WGS sequence"/>
</dbReference>
<dbReference type="InterPro" id="IPR020449">
    <property type="entry name" value="Tscrpt_reg_AraC-type_HTH"/>
</dbReference>
<dbReference type="Gene3D" id="1.10.10.60">
    <property type="entry name" value="Homeodomain-like"/>
    <property type="match status" value="2"/>
</dbReference>
<keyword evidence="6" id="KW-1185">Reference proteome</keyword>
<dbReference type="PRINTS" id="PR00032">
    <property type="entry name" value="HTHARAC"/>
</dbReference>
<proteinExistence type="predicted"/>
<dbReference type="SUPFAM" id="SSF46689">
    <property type="entry name" value="Homeodomain-like"/>
    <property type="match status" value="1"/>
</dbReference>
<dbReference type="PROSITE" id="PS01124">
    <property type="entry name" value="HTH_ARAC_FAMILY_2"/>
    <property type="match status" value="1"/>
</dbReference>
<evidence type="ECO:0000313" key="5">
    <source>
        <dbReference type="EMBL" id="RGE60264.1"/>
    </source>
</evidence>
<dbReference type="SUPFAM" id="SSF51182">
    <property type="entry name" value="RmlC-like cupins"/>
    <property type="match status" value="1"/>
</dbReference>
<accession>A0A3E3I4R5</accession>
<dbReference type="InterPro" id="IPR009057">
    <property type="entry name" value="Homeodomain-like_sf"/>
</dbReference>
<dbReference type="PANTHER" id="PTHR43280:SF34">
    <property type="entry name" value="ARAC-FAMILY TRANSCRIPTIONAL REGULATOR"/>
    <property type="match status" value="1"/>
</dbReference>
<dbReference type="Pfam" id="PF12833">
    <property type="entry name" value="HTH_18"/>
    <property type="match status" value="1"/>
</dbReference>
<feature type="domain" description="HTH araC/xylS-type" evidence="4">
    <location>
        <begin position="241"/>
        <end position="338"/>
    </location>
</feature>
<dbReference type="RefSeq" id="WP_117544644.1">
    <property type="nucleotide sequence ID" value="NZ_JBKVLI010000002.1"/>
</dbReference>
<reference evidence="5" key="1">
    <citation type="submission" date="2018-08" db="EMBL/GenBank/DDBJ databases">
        <title>A genome reference for cultivated species of the human gut microbiota.</title>
        <authorList>
            <person name="Zou Y."/>
            <person name="Xue W."/>
            <person name="Luo G."/>
        </authorList>
    </citation>
    <scope>NUCLEOTIDE SEQUENCE [LARGE SCALE GENOMIC DNA]</scope>
    <source>
        <strain evidence="5">TF05-5AC</strain>
    </source>
</reference>
<organism evidence="5 6">
    <name type="scientific">Eisenbergiella massiliensis</name>
    <dbReference type="NCBI Taxonomy" id="1720294"/>
    <lineage>
        <taxon>Bacteria</taxon>
        <taxon>Bacillati</taxon>
        <taxon>Bacillota</taxon>
        <taxon>Clostridia</taxon>
        <taxon>Lachnospirales</taxon>
        <taxon>Lachnospiraceae</taxon>
        <taxon>Eisenbergiella</taxon>
    </lineage>
</organism>